<dbReference type="RefSeq" id="WP_119929229.1">
    <property type="nucleotide sequence ID" value="NZ_QZEY01000012.1"/>
</dbReference>
<dbReference type="Proteomes" id="UP000265768">
    <property type="component" value="Unassembled WGS sequence"/>
</dbReference>
<comment type="caution">
    <text evidence="1">The sequence shown here is derived from an EMBL/GenBank/DDBJ whole genome shotgun (WGS) entry which is preliminary data.</text>
</comment>
<evidence type="ECO:0000313" key="1">
    <source>
        <dbReference type="EMBL" id="RJL26499.1"/>
    </source>
</evidence>
<dbReference type="OrthoDB" id="4456952at2"/>
<organism evidence="1 2">
    <name type="scientific">Bailinhaonella thermotolerans</name>
    <dbReference type="NCBI Taxonomy" id="1070861"/>
    <lineage>
        <taxon>Bacteria</taxon>
        <taxon>Bacillati</taxon>
        <taxon>Actinomycetota</taxon>
        <taxon>Actinomycetes</taxon>
        <taxon>Streptosporangiales</taxon>
        <taxon>Streptosporangiaceae</taxon>
        <taxon>Bailinhaonella</taxon>
    </lineage>
</organism>
<keyword evidence="2" id="KW-1185">Reference proteome</keyword>
<proteinExistence type="predicted"/>
<dbReference type="EMBL" id="QZEY01000012">
    <property type="protein sequence ID" value="RJL26499.1"/>
    <property type="molecule type" value="Genomic_DNA"/>
</dbReference>
<evidence type="ECO:0000313" key="2">
    <source>
        <dbReference type="Proteomes" id="UP000265768"/>
    </source>
</evidence>
<accession>A0A3A4ADX9</accession>
<sequence length="118" mass="12852">MANTRIGIATAVPLTALGVWGFLAHGGPDQSSTRTYVVQENVADVRMVRGDGDMRLVESARTGVKVTERLSWRLIKPVAKHSVEDGVLSLCADCPWWTRLGGLCQVDYDVEVPRGRGT</sequence>
<protein>
    <submittedName>
        <fullName evidence="1">Uncharacterized protein</fullName>
    </submittedName>
</protein>
<reference evidence="1 2" key="1">
    <citation type="submission" date="2018-09" db="EMBL/GenBank/DDBJ databases">
        <title>YIM 75507 draft genome.</title>
        <authorList>
            <person name="Tang S."/>
            <person name="Feng Y."/>
        </authorList>
    </citation>
    <scope>NUCLEOTIDE SEQUENCE [LARGE SCALE GENOMIC DNA]</scope>
    <source>
        <strain evidence="1 2">YIM 75507</strain>
    </source>
</reference>
<name>A0A3A4ADX9_9ACTN</name>
<dbReference type="AlphaFoldDB" id="A0A3A4ADX9"/>
<gene>
    <name evidence="1" type="ORF">D5H75_26305</name>
</gene>